<dbReference type="InterPro" id="IPR023214">
    <property type="entry name" value="HAD_sf"/>
</dbReference>
<dbReference type="NCBIfam" id="TIGR01549">
    <property type="entry name" value="HAD-SF-IA-v1"/>
    <property type="match status" value="1"/>
</dbReference>
<organism evidence="1 2">
    <name type="scientific">Pseudoalteromonas piscicida</name>
    <dbReference type="NCBI Taxonomy" id="43662"/>
    <lineage>
        <taxon>Bacteria</taxon>
        <taxon>Pseudomonadati</taxon>
        <taxon>Pseudomonadota</taxon>
        <taxon>Gammaproteobacteria</taxon>
        <taxon>Alteromonadales</taxon>
        <taxon>Pseudoalteromonadaceae</taxon>
        <taxon>Pseudoalteromonas</taxon>
    </lineage>
</organism>
<dbReference type="SFLD" id="SFLDS00003">
    <property type="entry name" value="Haloacid_Dehalogenase"/>
    <property type="match status" value="1"/>
</dbReference>
<dbReference type="InterPro" id="IPR006549">
    <property type="entry name" value="HAD-SF_hydro_IIIA"/>
</dbReference>
<dbReference type="Pfam" id="PF13419">
    <property type="entry name" value="HAD_2"/>
    <property type="match status" value="1"/>
</dbReference>
<dbReference type="InterPro" id="IPR023198">
    <property type="entry name" value="PGP-like_dom2"/>
</dbReference>
<dbReference type="SFLD" id="SFLDG01129">
    <property type="entry name" value="C1.5:_HAD__Beta-PGM__Phosphata"/>
    <property type="match status" value="1"/>
</dbReference>
<dbReference type="InterPro" id="IPR050155">
    <property type="entry name" value="HAD-like_hydrolase_sf"/>
</dbReference>
<gene>
    <name evidence="1" type="ORF">CEX98_20200</name>
</gene>
<protein>
    <submittedName>
        <fullName evidence="1">HAD family hydrolase</fullName>
    </submittedName>
</protein>
<dbReference type="NCBIfam" id="TIGR01662">
    <property type="entry name" value="HAD-SF-IIIA"/>
    <property type="match status" value="1"/>
</dbReference>
<dbReference type="GO" id="GO:0008967">
    <property type="term" value="F:phosphoglycolate phosphatase activity"/>
    <property type="evidence" value="ECO:0007669"/>
    <property type="project" value="TreeGrafter"/>
</dbReference>
<sequence>MRYKCVIFDWDGTVMDSVPKIVNTIHLAAQSCGIPPVSDSEAKSIIGLSLPKAMQVLFPQHQDKADSLTSAYKYIYSNEDDTPSPIFEGVESLLSQLRSQGIKIAVATGKSRTGLDRLMAQNSLCDYFLTTRTACEAKSKPHPDMLLQILNELGVDAQETVMVGDSIIDMDLARNAGVDAVGMTLGVASREQLSQTSACHICDNYHDLSQLLLA</sequence>
<reference evidence="2" key="1">
    <citation type="journal article" date="2019" name="Genome Announc.">
        <title>Draft Genome Sequence of Pseudoalteromonas piscicida Strain 36Y ROTHPW, an Hypersaline Seawater Isolate from the South Coast of Sonora, Mexico.</title>
        <authorList>
            <person name="Sanchez-Diaz R."/>
            <person name="Molina-Garza Z.J."/>
            <person name="Cruz-Suarez L.E."/>
            <person name="Selvin J."/>
            <person name="Kiran G.S."/>
            <person name="Ibarra-Gamez J.C."/>
            <person name="Gomez-Gil B."/>
            <person name="Galaviz-Silva L."/>
        </authorList>
    </citation>
    <scope>NUCLEOTIDE SEQUENCE [LARGE SCALE GENOMIC DNA]</scope>
    <source>
        <strain evidence="2">36Y_RITHPW</strain>
    </source>
</reference>
<dbReference type="SFLD" id="SFLDG01135">
    <property type="entry name" value="C1.5.6:_HAD__Beta-PGM__Phospha"/>
    <property type="match status" value="1"/>
</dbReference>
<accession>A0A2A5JKH8</accession>
<evidence type="ECO:0000313" key="2">
    <source>
        <dbReference type="Proteomes" id="UP000228621"/>
    </source>
</evidence>
<dbReference type="RefSeq" id="WP_099643807.1">
    <property type="nucleotide sequence ID" value="NZ_NKHF01000101.1"/>
</dbReference>
<dbReference type="PANTHER" id="PTHR43434">
    <property type="entry name" value="PHOSPHOGLYCOLATE PHOSPHATASE"/>
    <property type="match status" value="1"/>
</dbReference>
<comment type="caution">
    <text evidence="1">The sequence shown here is derived from an EMBL/GenBank/DDBJ whole genome shotgun (WGS) entry which is preliminary data.</text>
</comment>
<keyword evidence="1" id="KW-0378">Hydrolase</keyword>
<proteinExistence type="predicted"/>
<dbReference type="InterPro" id="IPR036412">
    <property type="entry name" value="HAD-like_sf"/>
</dbReference>
<dbReference type="AlphaFoldDB" id="A0A2A5JKH8"/>
<dbReference type="PANTHER" id="PTHR43434:SF24">
    <property type="entry name" value="HYDROLASE-RELATED"/>
    <property type="match status" value="1"/>
</dbReference>
<dbReference type="SUPFAM" id="SSF56784">
    <property type="entry name" value="HAD-like"/>
    <property type="match status" value="1"/>
</dbReference>
<dbReference type="Gene3D" id="1.10.150.240">
    <property type="entry name" value="Putative phosphatase, domain 2"/>
    <property type="match status" value="1"/>
</dbReference>
<dbReference type="InterPro" id="IPR041492">
    <property type="entry name" value="HAD_2"/>
</dbReference>
<keyword evidence="2" id="KW-1185">Reference proteome</keyword>
<dbReference type="GO" id="GO:0006281">
    <property type="term" value="P:DNA repair"/>
    <property type="evidence" value="ECO:0007669"/>
    <property type="project" value="TreeGrafter"/>
</dbReference>
<dbReference type="InterPro" id="IPR006439">
    <property type="entry name" value="HAD-SF_hydro_IA"/>
</dbReference>
<dbReference type="EMBL" id="NKHF01000101">
    <property type="protein sequence ID" value="PCK29849.1"/>
    <property type="molecule type" value="Genomic_DNA"/>
</dbReference>
<dbReference type="NCBIfam" id="TIGR01509">
    <property type="entry name" value="HAD-SF-IA-v3"/>
    <property type="match status" value="1"/>
</dbReference>
<dbReference type="OrthoDB" id="9782449at2"/>
<dbReference type="GO" id="GO:0005829">
    <property type="term" value="C:cytosol"/>
    <property type="evidence" value="ECO:0007669"/>
    <property type="project" value="TreeGrafter"/>
</dbReference>
<name>A0A2A5JKH8_PSEO7</name>
<dbReference type="Proteomes" id="UP000228621">
    <property type="component" value="Unassembled WGS sequence"/>
</dbReference>
<dbReference type="Gene3D" id="3.40.50.1000">
    <property type="entry name" value="HAD superfamily/HAD-like"/>
    <property type="match status" value="1"/>
</dbReference>
<evidence type="ECO:0000313" key="1">
    <source>
        <dbReference type="EMBL" id="PCK29849.1"/>
    </source>
</evidence>
<dbReference type="PROSITE" id="PS51257">
    <property type="entry name" value="PROKAR_LIPOPROTEIN"/>
    <property type="match status" value="1"/>
</dbReference>